<evidence type="ECO:0000256" key="1">
    <source>
        <dbReference type="ARBA" id="ARBA00001957"/>
    </source>
</evidence>
<gene>
    <name evidence="5" type="ORF">ACIBP4_28055</name>
</gene>
<protein>
    <submittedName>
        <fullName evidence="5">Condensation domain-containing protein</fullName>
    </submittedName>
</protein>
<dbReference type="SUPFAM" id="SSF52777">
    <property type="entry name" value="CoA-dependent acyltransferases"/>
    <property type="match status" value="2"/>
</dbReference>
<evidence type="ECO:0000259" key="4">
    <source>
        <dbReference type="PROSITE" id="PS50075"/>
    </source>
</evidence>
<organism evidence="5 6">
    <name type="scientific">Micromonospora maritima</name>
    <dbReference type="NCBI Taxonomy" id="986711"/>
    <lineage>
        <taxon>Bacteria</taxon>
        <taxon>Bacillati</taxon>
        <taxon>Actinomycetota</taxon>
        <taxon>Actinomycetes</taxon>
        <taxon>Micromonosporales</taxon>
        <taxon>Micromonosporaceae</taxon>
        <taxon>Micromonospora</taxon>
    </lineage>
</organism>
<evidence type="ECO:0000256" key="3">
    <source>
        <dbReference type="ARBA" id="ARBA00022553"/>
    </source>
</evidence>
<dbReference type="Proteomes" id="UP001612812">
    <property type="component" value="Unassembled WGS sequence"/>
</dbReference>
<comment type="caution">
    <text evidence="5">The sequence shown here is derived from an EMBL/GenBank/DDBJ whole genome shotgun (WGS) entry which is preliminary data.</text>
</comment>
<sequence length="559" mass="58137">MDAEPGHGGEPTADEHLTARIRELWQAVLGTPEIGAASNFFELGGHSMLATRLMARTRKRLDVELPANLIFQFPVFAEFVAQVAATAPGGATAAAGPTPTGRGDGPLSLQQQQLMLVESALGPSPANKVALVLEVATADGGRVDAQALRSALRGLLDRHAVLRTAFRPDGTGAAQVVLPAGGEHDPLDEYDLRGRDPDDALRRVRRGVRQAHLRPFDLAGGNLLRAQLFRRDDGPDLLALHLHHIACDGRSQQVLVDDLAAGYAAPGGDAPADAVSYLDYALWQERHAATTLRRSRAYWRGVVRELAGDPTRAARADATTVATVRSSATVPPETGAAVRRWSAAEGTTSFVVLAAATAAAVARLTGRATVGLGTLLENRPLAEVERTVGPFANSTLLAVPVPAGGPPRELVRVTGERLAAARRWSDLPLETLVAEPAADAAVDPAELVDVVLSVEIAGAAAPAGDGLRLRPVVDDGPPLLPVTVGAHPTVYAYLGDDDGMRLAVEHADDPAGAARARELLDTVAALLPAFVAAPEAALPDGVPAAVVGSGATVVEVGPR</sequence>
<dbReference type="EMBL" id="JBITLE010000016">
    <property type="protein sequence ID" value="MFI7266145.1"/>
    <property type="molecule type" value="Genomic_DNA"/>
</dbReference>
<keyword evidence="6" id="KW-1185">Reference proteome</keyword>
<evidence type="ECO:0000313" key="5">
    <source>
        <dbReference type="EMBL" id="MFI7266145.1"/>
    </source>
</evidence>
<dbReference type="Gene3D" id="3.30.559.30">
    <property type="entry name" value="Nonribosomal peptide synthetase, condensation domain"/>
    <property type="match status" value="1"/>
</dbReference>
<proteinExistence type="predicted"/>
<evidence type="ECO:0000256" key="2">
    <source>
        <dbReference type="ARBA" id="ARBA00022450"/>
    </source>
</evidence>
<dbReference type="PANTHER" id="PTHR45527">
    <property type="entry name" value="NONRIBOSOMAL PEPTIDE SYNTHETASE"/>
    <property type="match status" value="1"/>
</dbReference>
<keyword evidence="2" id="KW-0596">Phosphopantetheine</keyword>
<dbReference type="SUPFAM" id="SSF47336">
    <property type="entry name" value="ACP-like"/>
    <property type="match status" value="1"/>
</dbReference>
<dbReference type="PROSITE" id="PS50075">
    <property type="entry name" value="CARRIER"/>
    <property type="match status" value="1"/>
</dbReference>
<dbReference type="Gene3D" id="1.10.1200.10">
    <property type="entry name" value="ACP-like"/>
    <property type="match status" value="1"/>
</dbReference>
<reference evidence="5 6" key="1">
    <citation type="submission" date="2024-10" db="EMBL/GenBank/DDBJ databases">
        <title>The Natural Products Discovery Center: Release of the First 8490 Sequenced Strains for Exploring Actinobacteria Biosynthetic Diversity.</title>
        <authorList>
            <person name="Kalkreuter E."/>
            <person name="Kautsar S.A."/>
            <person name="Yang D."/>
            <person name="Bader C.D."/>
            <person name="Teijaro C.N."/>
            <person name="Fluegel L."/>
            <person name="Davis C.M."/>
            <person name="Simpson J.R."/>
            <person name="Lauterbach L."/>
            <person name="Steele A.D."/>
            <person name="Gui C."/>
            <person name="Meng S."/>
            <person name="Li G."/>
            <person name="Viehrig K."/>
            <person name="Ye F."/>
            <person name="Su P."/>
            <person name="Kiefer A.F."/>
            <person name="Nichols A."/>
            <person name="Cepeda A.J."/>
            <person name="Yan W."/>
            <person name="Fan B."/>
            <person name="Jiang Y."/>
            <person name="Adhikari A."/>
            <person name="Zheng C.-J."/>
            <person name="Schuster L."/>
            <person name="Cowan T.M."/>
            <person name="Smanski M.J."/>
            <person name="Chevrette M.G."/>
            <person name="De Carvalho L.P.S."/>
            <person name="Shen B."/>
        </authorList>
    </citation>
    <scope>NUCLEOTIDE SEQUENCE [LARGE SCALE GENOMIC DNA]</scope>
    <source>
        <strain evidence="5 6">NPDC049845</strain>
    </source>
</reference>
<name>A0ABW7ZU98_9ACTN</name>
<dbReference type="InterPro" id="IPR020806">
    <property type="entry name" value="PKS_PP-bd"/>
</dbReference>
<dbReference type="Gene3D" id="3.30.559.10">
    <property type="entry name" value="Chloramphenicol acetyltransferase-like domain"/>
    <property type="match status" value="1"/>
</dbReference>
<feature type="domain" description="Carrier" evidence="4">
    <location>
        <begin position="12"/>
        <end position="87"/>
    </location>
</feature>
<dbReference type="SMART" id="SM00823">
    <property type="entry name" value="PKS_PP"/>
    <property type="match status" value="1"/>
</dbReference>
<dbReference type="InterPro" id="IPR023213">
    <property type="entry name" value="CAT-like_dom_sf"/>
</dbReference>
<dbReference type="InterPro" id="IPR009081">
    <property type="entry name" value="PP-bd_ACP"/>
</dbReference>
<comment type="cofactor">
    <cofactor evidence="1">
        <name>pantetheine 4'-phosphate</name>
        <dbReference type="ChEBI" id="CHEBI:47942"/>
    </cofactor>
</comment>
<dbReference type="Pfam" id="PF00668">
    <property type="entry name" value="Condensation"/>
    <property type="match status" value="1"/>
</dbReference>
<dbReference type="InterPro" id="IPR001242">
    <property type="entry name" value="Condensation_dom"/>
</dbReference>
<dbReference type="InterPro" id="IPR036736">
    <property type="entry name" value="ACP-like_sf"/>
</dbReference>
<dbReference type="RefSeq" id="WP_396769725.1">
    <property type="nucleotide sequence ID" value="NZ_JBITLA010000006.1"/>
</dbReference>
<dbReference type="Pfam" id="PF00550">
    <property type="entry name" value="PP-binding"/>
    <property type="match status" value="1"/>
</dbReference>
<dbReference type="PANTHER" id="PTHR45527:SF1">
    <property type="entry name" value="FATTY ACID SYNTHASE"/>
    <property type="match status" value="1"/>
</dbReference>
<evidence type="ECO:0000313" key="6">
    <source>
        <dbReference type="Proteomes" id="UP001612812"/>
    </source>
</evidence>
<accession>A0ABW7ZU98</accession>
<keyword evidence="3" id="KW-0597">Phosphoprotein</keyword>